<accession>A0A2G2X564</accession>
<dbReference type="AlphaFoldDB" id="A0A2G2X564"/>
<dbReference type="InterPro" id="IPR044984">
    <property type="entry name" value="SMP1"/>
</dbReference>
<dbReference type="STRING" id="33114.A0A2G2X564"/>
<reference evidence="2" key="2">
    <citation type="journal article" date="2017" name="J. Anim. Genet.">
        <title>Multiple reference genome sequences of hot pepper reveal the massive evolution of plant disease resistance genes by retroduplication.</title>
        <authorList>
            <person name="Kim S."/>
            <person name="Park J."/>
            <person name="Yeom S.-I."/>
            <person name="Kim Y.-M."/>
            <person name="Seo E."/>
            <person name="Kim K.-T."/>
            <person name="Kim M.-S."/>
            <person name="Lee J.M."/>
            <person name="Cheong K."/>
            <person name="Shin H.-S."/>
            <person name="Kim S.-B."/>
            <person name="Han K."/>
            <person name="Lee J."/>
            <person name="Park M."/>
            <person name="Lee H.-A."/>
            <person name="Lee H.-Y."/>
            <person name="Lee Y."/>
            <person name="Oh S."/>
            <person name="Lee J.H."/>
            <person name="Choi E."/>
            <person name="Choi E."/>
            <person name="Lee S.E."/>
            <person name="Jeon J."/>
            <person name="Kim H."/>
            <person name="Choi G."/>
            <person name="Song H."/>
            <person name="Lee J."/>
            <person name="Lee S.-C."/>
            <person name="Kwon J.-K."/>
            <person name="Lee H.-Y."/>
            <person name="Koo N."/>
            <person name="Hong Y."/>
            <person name="Kim R.W."/>
            <person name="Kang W.-H."/>
            <person name="Huh J.H."/>
            <person name="Kang B.-C."/>
            <person name="Yang T.-J."/>
            <person name="Lee Y.-H."/>
            <person name="Bennetzen J.L."/>
            <person name="Choi D."/>
        </authorList>
    </citation>
    <scope>NUCLEOTIDE SEQUENCE [LARGE SCALE GENOMIC DNA]</scope>
    <source>
        <strain evidence="2">cv. PBC81</strain>
    </source>
</reference>
<keyword evidence="2" id="KW-1185">Reference proteome</keyword>
<dbReference type="PANTHER" id="PTHR37732:SF2">
    <property type="entry name" value="SEED MATURATION PROTEIN 1"/>
    <property type="match status" value="1"/>
</dbReference>
<dbReference type="PANTHER" id="PTHR37732">
    <property type="entry name" value="OS08G0104400 PROTEIN"/>
    <property type="match status" value="1"/>
</dbReference>
<evidence type="ECO:0000313" key="2">
    <source>
        <dbReference type="Proteomes" id="UP000224567"/>
    </source>
</evidence>
<organism evidence="1 2">
    <name type="scientific">Capsicum baccatum</name>
    <name type="common">Peruvian pepper</name>
    <dbReference type="NCBI Taxonomy" id="33114"/>
    <lineage>
        <taxon>Eukaryota</taxon>
        <taxon>Viridiplantae</taxon>
        <taxon>Streptophyta</taxon>
        <taxon>Embryophyta</taxon>
        <taxon>Tracheophyta</taxon>
        <taxon>Spermatophyta</taxon>
        <taxon>Magnoliopsida</taxon>
        <taxon>eudicotyledons</taxon>
        <taxon>Gunneridae</taxon>
        <taxon>Pentapetalae</taxon>
        <taxon>asterids</taxon>
        <taxon>lamiids</taxon>
        <taxon>Solanales</taxon>
        <taxon>Solanaceae</taxon>
        <taxon>Solanoideae</taxon>
        <taxon>Capsiceae</taxon>
        <taxon>Capsicum</taxon>
    </lineage>
</organism>
<dbReference type="EMBL" id="MLFT02000003">
    <property type="protein sequence ID" value="PHT52645.1"/>
    <property type="molecule type" value="Genomic_DNA"/>
</dbReference>
<gene>
    <name evidence="1" type="ORF">CQW23_07107</name>
</gene>
<proteinExistence type="predicted"/>
<protein>
    <submittedName>
        <fullName evidence="1">Uncharacterized protein</fullName>
    </submittedName>
</protein>
<evidence type="ECO:0000313" key="1">
    <source>
        <dbReference type="EMBL" id="PHT52645.1"/>
    </source>
</evidence>
<name>A0A2G2X564_CAPBA</name>
<dbReference type="GO" id="GO:0010162">
    <property type="term" value="P:seed dormancy process"/>
    <property type="evidence" value="ECO:0007669"/>
    <property type="project" value="InterPro"/>
</dbReference>
<dbReference type="OrthoDB" id="1653447at2759"/>
<comment type="caution">
    <text evidence="1">The sequence shown here is derived from an EMBL/GenBank/DDBJ whole genome shotgun (WGS) entry which is preliminary data.</text>
</comment>
<dbReference type="Proteomes" id="UP000224567">
    <property type="component" value="Unassembled WGS sequence"/>
</dbReference>
<reference evidence="1 2" key="1">
    <citation type="journal article" date="2017" name="Genome Biol.">
        <title>New reference genome sequences of hot pepper reveal the massive evolution of plant disease-resistance genes by retroduplication.</title>
        <authorList>
            <person name="Kim S."/>
            <person name="Park J."/>
            <person name="Yeom S.I."/>
            <person name="Kim Y.M."/>
            <person name="Seo E."/>
            <person name="Kim K.T."/>
            <person name="Kim M.S."/>
            <person name="Lee J.M."/>
            <person name="Cheong K."/>
            <person name="Shin H.S."/>
            <person name="Kim S.B."/>
            <person name="Han K."/>
            <person name="Lee J."/>
            <person name="Park M."/>
            <person name="Lee H.A."/>
            <person name="Lee H.Y."/>
            <person name="Lee Y."/>
            <person name="Oh S."/>
            <person name="Lee J.H."/>
            <person name="Choi E."/>
            <person name="Choi E."/>
            <person name="Lee S.E."/>
            <person name="Jeon J."/>
            <person name="Kim H."/>
            <person name="Choi G."/>
            <person name="Song H."/>
            <person name="Lee J."/>
            <person name="Lee S.C."/>
            <person name="Kwon J.K."/>
            <person name="Lee H.Y."/>
            <person name="Koo N."/>
            <person name="Hong Y."/>
            <person name="Kim R.W."/>
            <person name="Kang W.H."/>
            <person name="Huh J.H."/>
            <person name="Kang B.C."/>
            <person name="Yang T.J."/>
            <person name="Lee Y.H."/>
            <person name="Bennetzen J.L."/>
            <person name="Choi D."/>
        </authorList>
    </citation>
    <scope>NUCLEOTIDE SEQUENCE [LARGE SCALE GENOMIC DNA]</scope>
    <source>
        <strain evidence="2">cv. PBC81</strain>
    </source>
</reference>
<sequence>MAKIKYDISYGKAQERLSEDDSLRIRYKEGTPLEGVKIIDSQPMDLFPSSHNIENQQVKIVDSQTVELSSSAQKVAVAKQKEQKYHDFSYEGKNTSIVYEDKNMEEGPNILRQRRIF</sequence>